<feature type="region of interest" description="Disordered" evidence="1">
    <location>
        <begin position="23"/>
        <end position="226"/>
    </location>
</feature>
<evidence type="ECO:0000256" key="1">
    <source>
        <dbReference type="SAM" id="MobiDB-lite"/>
    </source>
</evidence>
<proteinExistence type="predicted"/>
<dbReference type="AlphaFoldDB" id="A0A2T7NZJ1"/>
<name>A0A2T7NZJ1_POMCA</name>
<dbReference type="EMBL" id="PZQS01000008">
    <property type="protein sequence ID" value="PVD26580.1"/>
    <property type="molecule type" value="Genomic_DNA"/>
</dbReference>
<evidence type="ECO:0000313" key="2">
    <source>
        <dbReference type="EMBL" id="PVD26580.1"/>
    </source>
</evidence>
<dbReference type="Proteomes" id="UP000245119">
    <property type="component" value="Linkage Group LG8"/>
</dbReference>
<reference evidence="2 3" key="1">
    <citation type="submission" date="2018-04" db="EMBL/GenBank/DDBJ databases">
        <title>The genome of golden apple snail Pomacea canaliculata provides insight into stress tolerance and invasive adaptation.</title>
        <authorList>
            <person name="Liu C."/>
            <person name="Liu B."/>
            <person name="Ren Y."/>
            <person name="Zhang Y."/>
            <person name="Wang H."/>
            <person name="Li S."/>
            <person name="Jiang F."/>
            <person name="Yin L."/>
            <person name="Zhang G."/>
            <person name="Qian W."/>
            <person name="Fan W."/>
        </authorList>
    </citation>
    <scope>NUCLEOTIDE SEQUENCE [LARGE SCALE GENOMIC DNA]</scope>
    <source>
        <strain evidence="2">SZHN2017</strain>
        <tissue evidence="2">Muscle</tissue>
    </source>
</reference>
<feature type="compositionally biased region" description="Polar residues" evidence="1">
    <location>
        <begin position="36"/>
        <end position="56"/>
    </location>
</feature>
<protein>
    <submittedName>
        <fullName evidence="2">Uncharacterized protein</fullName>
    </submittedName>
</protein>
<organism evidence="2 3">
    <name type="scientific">Pomacea canaliculata</name>
    <name type="common">Golden apple snail</name>
    <dbReference type="NCBI Taxonomy" id="400727"/>
    <lineage>
        <taxon>Eukaryota</taxon>
        <taxon>Metazoa</taxon>
        <taxon>Spiralia</taxon>
        <taxon>Lophotrochozoa</taxon>
        <taxon>Mollusca</taxon>
        <taxon>Gastropoda</taxon>
        <taxon>Caenogastropoda</taxon>
        <taxon>Architaenioglossa</taxon>
        <taxon>Ampullarioidea</taxon>
        <taxon>Ampullariidae</taxon>
        <taxon>Pomacea</taxon>
    </lineage>
</organism>
<sequence>MPHMVQLAGDKVTSEGCGCFSRREMADNGGGDRSIKTTPPSLSSPHALSISAQGVASEQKMAAGATSTLTREPEQQQEQQQQQQQRDNVKMGMSPASKGFYQRRGSADRHRVPENNFGGGPDGDEDDDTVVARGRTLLSRQDNDNCNGSEGRNGSQRRPGGRLRVQDQDGPLDFSVRRRESVSESFTDDSRASSSLSPTNFAGGTGSPSAHGSPEFDGLFPHHHSSSSDVAMAMQQQGVATSVLDHGRARPSVSDESELVGQPRTVPLAATRRLTFTQLLLCWTPPVQWRFRQVCIFIVTIIVISRSGSCCSSGTFEPERRHAGTVK</sequence>
<keyword evidence="3" id="KW-1185">Reference proteome</keyword>
<feature type="compositionally biased region" description="Polar residues" evidence="1">
    <location>
        <begin position="138"/>
        <end position="156"/>
    </location>
</feature>
<dbReference type="OrthoDB" id="6022300at2759"/>
<feature type="compositionally biased region" description="Low complexity" evidence="1">
    <location>
        <begin position="76"/>
        <end position="85"/>
    </location>
</feature>
<gene>
    <name evidence="2" type="ORF">C0Q70_14257</name>
</gene>
<comment type="caution">
    <text evidence="2">The sequence shown here is derived from an EMBL/GenBank/DDBJ whole genome shotgun (WGS) entry which is preliminary data.</text>
</comment>
<feature type="compositionally biased region" description="Polar residues" evidence="1">
    <location>
        <begin position="192"/>
        <end position="210"/>
    </location>
</feature>
<evidence type="ECO:0000313" key="3">
    <source>
        <dbReference type="Proteomes" id="UP000245119"/>
    </source>
</evidence>
<accession>A0A2T7NZJ1</accession>